<proteinExistence type="predicted"/>
<gene>
    <name evidence="1" type="ORF">G3W61_13600</name>
</gene>
<comment type="caution">
    <text evidence="1">The sequence shown here is derived from an EMBL/GenBank/DDBJ whole genome shotgun (WGS) entry which is preliminary data.</text>
</comment>
<organism evidence="1 2">
    <name type="scientific">Xanthomonas perforans</name>
    <dbReference type="NCBI Taxonomy" id="442694"/>
    <lineage>
        <taxon>Bacteria</taxon>
        <taxon>Pseudomonadati</taxon>
        <taxon>Pseudomonadota</taxon>
        <taxon>Gammaproteobacteria</taxon>
        <taxon>Lysobacterales</taxon>
        <taxon>Lysobacteraceae</taxon>
        <taxon>Xanthomonas</taxon>
    </lineage>
</organism>
<dbReference type="EMBL" id="JAAGYU010000058">
    <property type="protein sequence ID" value="NEL77275.1"/>
    <property type="molecule type" value="Genomic_DNA"/>
</dbReference>
<accession>A0A1L5QZA1</accession>
<evidence type="ECO:0000313" key="2">
    <source>
        <dbReference type="Proteomes" id="UP000471082"/>
    </source>
</evidence>
<dbReference type="KEGG" id="xpe:BJD13_00795"/>
<dbReference type="Proteomes" id="UP000471082">
    <property type="component" value="Unassembled WGS sequence"/>
</dbReference>
<dbReference type="RefSeq" id="WP_005989507.1">
    <property type="nucleotide sequence ID" value="NZ_CP018472.1"/>
</dbReference>
<evidence type="ECO:0000313" key="1">
    <source>
        <dbReference type="EMBL" id="NEL77275.1"/>
    </source>
</evidence>
<name>A0A1L5QZA1_XANPE</name>
<protein>
    <submittedName>
        <fullName evidence="1">Uncharacterized protein</fullName>
    </submittedName>
</protein>
<dbReference type="AlphaFoldDB" id="A0A1L5QZA1"/>
<sequence>MQTNKRSDKHLTLYHILPSERACLLVEGLLATGQVVPRSMVLIATADAVNWDDEVMLVRPLRVWVDHIISLLCAGGYVRRIHSQAQLSYQATLRWKHVDEVLQTLRHPTGRKPIEKGKTYRRNGNDPSDVVINMREWQEARSVMDARPRRSRKMAS</sequence>
<dbReference type="GeneID" id="46984094"/>
<reference evidence="1 2" key="1">
    <citation type="submission" date="2019-11" db="EMBL/GenBank/DDBJ databases">
        <title>Genome-resolved metagenomics to study the prevalence of co-infection and intraspecific heterogeneity among plant pathogen metapopulations.</title>
        <authorList>
            <person name="Newberry E."/>
            <person name="Bhandari R."/>
            <person name="Kemble J."/>
            <person name="Sikora E."/>
            <person name="Potnis N."/>
        </authorList>
    </citation>
    <scope>NUCLEOTIDE SEQUENCE [LARGE SCALE GENOMIC DNA]</scope>
    <source>
        <strain evidence="1">Xp_Tom_Tuscaloosa_18b</strain>
    </source>
</reference>